<comment type="caution">
    <text evidence="1">The sequence shown here is derived from an EMBL/GenBank/DDBJ whole genome shotgun (WGS) entry which is preliminary data.</text>
</comment>
<dbReference type="Proteomes" id="UP000193922">
    <property type="component" value="Unassembled WGS sequence"/>
</dbReference>
<proteinExistence type="predicted"/>
<accession>A0A1Y1W2C8</accession>
<dbReference type="AlphaFoldDB" id="A0A1Y1W2C8"/>
<organism evidence="1 2">
    <name type="scientific">Linderina pennispora</name>
    <dbReference type="NCBI Taxonomy" id="61395"/>
    <lineage>
        <taxon>Eukaryota</taxon>
        <taxon>Fungi</taxon>
        <taxon>Fungi incertae sedis</taxon>
        <taxon>Zoopagomycota</taxon>
        <taxon>Kickxellomycotina</taxon>
        <taxon>Kickxellomycetes</taxon>
        <taxon>Kickxellales</taxon>
        <taxon>Kickxellaceae</taxon>
        <taxon>Linderina</taxon>
    </lineage>
</organism>
<evidence type="ECO:0000313" key="2">
    <source>
        <dbReference type="Proteomes" id="UP000193922"/>
    </source>
</evidence>
<sequence>MSAFDNRCLLPVSQKPIATPKNNRIVTRETLLNGHGMLATDGALDGFVHLLLAADTAEMSDGPNSNQQKLAVVLRNRGLPGLGWIGMVATTGSTRNRYRFGQKPCNFTQGSQSLSGYWQWSGLSRPKLKCNCANGMAGIFAERLHQCFYRWKTKGCRSFLSTDEWCVLLQACVPE</sequence>
<gene>
    <name evidence="1" type="ORF">DL89DRAFT_303857</name>
</gene>
<keyword evidence="2" id="KW-1185">Reference proteome</keyword>
<evidence type="ECO:0000313" key="1">
    <source>
        <dbReference type="EMBL" id="ORX67617.1"/>
    </source>
</evidence>
<protein>
    <submittedName>
        <fullName evidence="1">Uncharacterized protein</fullName>
    </submittedName>
</protein>
<reference evidence="1 2" key="1">
    <citation type="submission" date="2016-07" db="EMBL/GenBank/DDBJ databases">
        <title>Pervasive Adenine N6-methylation of Active Genes in Fungi.</title>
        <authorList>
            <consortium name="DOE Joint Genome Institute"/>
            <person name="Mondo S.J."/>
            <person name="Dannebaum R.O."/>
            <person name="Kuo R.C."/>
            <person name="Labutti K."/>
            <person name="Haridas S."/>
            <person name="Kuo A."/>
            <person name="Salamov A."/>
            <person name="Ahrendt S.R."/>
            <person name="Lipzen A."/>
            <person name="Sullivan W."/>
            <person name="Andreopoulos W.B."/>
            <person name="Clum A."/>
            <person name="Lindquist E."/>
            <person name="Daum C."/>
            <person name="Ramamoorthy G.K."/>
            <person name="Gryganskyi A."/>
            <person name="Culley D."/>
            <person name="Magnuson J.K."/>
            <person name="James T.Y."/>
            <person name="O'Malley M.A."/>
            <person name="Stajich J.E."/>
            <person name="Spatafora J.W."/>
            <person name="Visel A."/>
            <person name="Grigoriev I.V."/>
        </authorList>
    </citation>
    <scope>NUCLEOTIDE SEQUENCE [LARGE SCALE GENOMIC DNA]</scope>
    <source>
        <strain evidence="1 2">ATCC 12442</strain>
    </source>
</reference>
<dbReference type="GeneID" id="63807518"/>
<name>A0A1Y1W2C8_9FUNG</name>
<dbReference type="RefSeq" id="XP_040741504.1">
    <property type="nucleotide sequence ID" value="XM_040890870.1"/>
</dbReference>
<dbReference type="EMBL" id="MCFD01000012">
    <property type="protein sequence ID" value="ORX67617.1"/>
    <property type="molecule type" value="Genomic_DNA"/>
</dbReference>